<organism evidence="7 8">
    <name type="scientific">Candidatus Magasanikbacteria bacterium RIFCSPLOWO2_12_FULL_43_12</name>
    <dbReference type="NCBI Taxonomy" id="1798692"/>
    <lineage>
        <taxon>Bacteria</taxon>
        <taxon>Candidatus Magasanikiibacteriota</taxon>
    </lineage>
</organism>
<evidence type="ECO:0000256" key="5">
    <source>
        <dbReference type="ARBA" id="ARBA00023136"/>
    </source>
</evidence>
<dbReference type="AlphaFoldDB" id="A0A1F6MV38"/>
<feature type="transmembrane region" description="Helical" evidence="6">
    <location>
        <begin position="12"/>
        <end position="34"/>
    </location>
</feature>
<protein>
    <submittedName>
        <fullName evidence="7">Uncharacterized protein</fullName>
    </submittedName>
</protein>
<feature type="transmembrane region" description="Helical" evidence="6">
    <location>
        <begin position="383"/>
        <end position="403"/>
    </location>
</feature>
<comment type="subcellular location">
    <subcellularLocation>
        <location evidence="1">Cell membrane</location>
        <topology evidence="1">Multi-pass membrane protein</topology>
    </subcellularLocation>
</comment>
<dbReference type="PANTHER" id="PTHR30250:SF11">
    <property type="entry name" value="O-ANTIGEN TRANSPORTER-RELATED"/>
    <property type="match status" value="1"/>
</dbReference>
<dbReference type="GO" id="GO:0005886">
    <property type="term" value="C:plasma membrane"/>
    <property type="evidence" value="ECO:0007669"/>
    <property type="project" value="UniProtKB-SubCell"/>
</dbReference>
<reference evidence="7 8" key="1">
    <citation type="journal article" date="2016" name="Nat. Commun.">
        <title>Thousands of microbial genomes shed light on interconnected biogeochemical processes in an aquifer system.</title>
        <authorList>
            <person name="Anantharaman K."/>
            <person name="Brown C.T."/>
            <person name="Hug L.A."/>
            <person name="Sharon I."/>
            <person name="Castelle C.J."/>
            <person name="Probst A.J."/>
            <person name="Thomas B.C."/>
            <person name="Singh A."/>
            <person name="Wilkins M.J."/>
            <person name="Karaoz U."/>
            <person name="Brodie E.L."/>
            <person name="Williams K.H."/>
            <person name="Hubbard S.S."/>
            <person name="Banfield J.F."/>
        </authorList>
    </citation>
    <scope>NUCLEOTIDE SEQUENCE [LARGE SCALE GENOMIC DNA]</scope>
</reference>
<feature type="transmembrane region" description="Helical" evidence="6">
    <location>
        <begin position="212"/>
        <end position="237"/>
    </location>
</feature>
<evidence type="ECO:0000313" key="7">
    <source>
        <dbReference type="EMBL" id="OGH75492.1"/>
    </source>
</evidence>
<feature type="transmembrane region" description="Helical" evidence="6">
    <location>
        <begin position="330"/>
        <end position="351"/>
    </location>
</feature>
<evidence type="ECO:0000256" key="6">
    <source>
        <dbReference type="SAM" id="Phobius"/>
    </source>
</evidence>
<keyword evidence="2" id="KW-1003">Cell membrane</keyword>
<evidence type="ECO:0000313" key="8">
    <source>
        <dbReference type="Proteomes" id="UP000178347"/>
    </source>
</evidence>
<feature type="transmembrane region" description="Helical" evidence="6">
    <location>
        <begin position="40"/>
        <end position="64"/>
    </location>
</feature>
<feature type="transmembrane region" description="Helical" evidence="6">
    <location>
        <begin position="146"/>
        <end position="163"/>
    </location>
</feature>
<dbReference type="PANTHER" id="PTHR30250">
    <property type="entry name" value="PST FAMILY PREDICTED COLANIC ACID TRANSPORTER"/>
    <property type="match status" value="1"/>
</dbReference>
<keyword evidence="4 6" id="KW-1133">Transmembrane helix</keyword>
<feature type="transmembrane region" description="Helical" evidence="6">
    <location>
        <begin position="415"/>
        <end position="432"/>
    </location>
</feature>
<dbReference type="Pfam" id="PF13440">
    <property type="entry name" value="Polysacc_synt_3"/>
    <property type="match status" value="1"/>
</dbReference>
<dbReference type="STRING" id="1798692.A3G00_01150"/>
<feature type="transmembrane region" description="Helical" evidence="6">
    <location>
        <begin position="84"/>
        <end position="107"/>
    </location>
</feature>
<feature type="transmembrane region" description="Helical" evidence="6">
    <location>
        <begin position="358"/>
        <end position="377"/>
    </location>
</feature>
<evidence type="ECO:0000256" key="3">
    <source>
        <dbReference type="ARBA" id="ARBA00022692"/>
    </source>
</evidence>
<dbReference type="CDD" id="cd13128">
    <property type="entry name" value="MATE_Wzx_like"/>
    <property type="match status" value="1"/>
</dbReference>
<feature type="transmembrane region" description="Helical" evidence="6">
    <location>
        <begin position="249"/>
        <end position="272"/>
    </location>
</feature>
<name>A0A1F6MV38_9BACT</name>
<keyword evidence="3 6" id="KW-0812">Transmembrane</keyword>
<evidence type="ECO:0000256" key="4">
    <source>
        <dbReference type="ARBA" id="ARBA00022989"/>
    </source>
</evidence>
<accession>A0A1F6MV38</accession>
<feature type="transmembrane region" description="Helical" evidence="6">
    <location>
        <begin position="293"/>
        <end position="318"/>
    </location>
</feature>
<feature type="transmembrane region" description="Helical" evidence="6">
    <location>
        <begin position="169"/>
        <end position="191"/>
    </location>
</feature>
<feature type="transmembrane region" description="Helical" evidence="6">
    <location>
        <begin position="438"/>
        <end position="459"/>
    </location>
</feature>
<comment type="caution">
    <text evidence="7">The sequence shown here is derived from an EMBL/GenBank/DDBJ whole genome shotgun (WGS) entry which is preliminary data.</text>
</comment>
<evidence type="ECO:0000256" key="1">
    <source>
        <dbReference type="ARBA" id="ARBA00004651"/>
    </source>
</evidence>
<dbReference type="Proteomes" id="UP000178347">
    <property type="component" value="Unassembled WGS sequence"/>
</dbReference>
<feature type="transmembrane region" description="Helical" evidence="6">
    <location>
        <begin position="113"/>
        <end position="134"/>
    </location>
</feature>
<gene>
    <name evidence="7" type="ORF">A3G00_01150</name>
</gene>
<sequence length="480" mass="53344">MSTRVIAHNTIIQIIGKIISVALGLLALGMMTRYLGQEQFGWYITVISFLTFAGILTDFGFIPVSAQMLSEPEHDKTKLFRNLIGFRLATAIIFLGLAPLAALFFPYPTIVKQAIALTAVAFIGVAINQVFFGLYQTKLKMHIPTIGELTGRIVLVVGLWLLINLKSGFIPIMMVVVLNSLSYTLILWIAAKKYTAVSPAFDWAVWQTIMKKMWPVAIAIIFNVVYLKGDAIILSIFKSQSEVGIYGAAYRVIDILAQTAMMIMGVIMPLLAYNWSRNLKEEFKKYYQQAFDIIMLMAVPIIIGLIMLADKIMIFVAGSEFADASRPLQILAIAIFGVYLGAVFGHVAVAINRQKQTLWIYISDAILTLIGYLYFVPRFGMSGAAWMTVFSELYAGFLLWLTIRYYSQEKIQLKTFGKILLSGLAMSAALWSTKSTGLFIQLPVACLAYLMAIFSLGAVSRQTIKDVFTLKTKNQAAPPT</sequence>
<dbReference type="EMBL" id="MFQN01000009">
    <property type="protein sequence ID" value="OGH75492.1"/>
    <property type="molecule type" value="Genomic_DNA"/>
</dbReference>
<evidence type="ECO:0000256" key="2">
    <source>
        <dbReference type="ARBA" id="ARBA00022475"/>
    </source>
</evidence>
<keyword evidence="5 6" id="KW-0472">Membrane</keyword>
<dbReference type="InterPro" id="IPR050833">
    <property type="entry name" value="Poly_Biosynth_Transport"/>
</dbReference>
<proteinExistence type="predicted"/>